<dbReference type="PANTHER" id="PTHR45908">
    <property type="entry name" value="PROTEIN CBG11750-RELATED"/>
    <property type="match status" value="1"/>
</dbReference>
<name>A0AAF3EKS1_9BILA</name>
<dbReference type="CDD" id="cd00519">
    <property type="entry name" value="Lipase_3"/>
    <property type="match status" value="1"/>
</dbReference>
<sequence>MYEKKMKDAAQYSDDFARYVMFPLAMGAYSSDPQKCITSGSQGKLKRFVEAKCDETKNDTCAGYTAVSDSMKAIILSFRGTDGDMQLALELLESFRKMIPFNGGGADYYFYNGFISVWYGGMKDDFLTLRQQNPDYEIWITGHSLGAAIAAIASDYLAIHYQPNMDKFKVITFGEPRVGNQSYAISHDQQFIHSFRVVHNRDLVTQLPLQDMGYHHHGIEVFYPNKMAVNDTYKICVQQEDKNCQDGQLDIWNPDHNAYFDTKFHDYIDAGCPRS</sequence>
<evidence type="ECO:0000313" key="2">
    <source>
        <dbReference type="Proteomes" id="UP000887575"/>
    </source>
</evidence>
<reference evidence="3" key="1">
    <citation type="submission" date="2024-02" db="UniProtKB">
        <authorList>
            <consortium name="WormBaseParasite"/>
        </authorList>
    </citation>
    <scope>IDENTIFICATION</scope>
</reference>
<dbReference type="GO" id="GO:0006629">
    <property type="term" value="P:lipid metabolic process"/>
    <property type="evidence" value="ECO:0007669"/>
    <property type="project" value="InterPro"/>
</dbReference>
<keyword evidence="2" id="KW-1185">Reference proteome</keyword>
<dbReference type="AlphaFoldDB" id="A0AAF3EKS1"/>
<organism evidence="2 3">
    <name type="scientific">Mesorhabditis belari</name>
    <dbReference type="NCBI Taxonomy" id="2138241"/>
    <lineage>
        <taxon>Eukaryota</taxon>
        <taxon>Metazoa</taxon>
        <taxon>Ecdysozoa</taxon>
        <taxon>Nematoda</taxon>
        <taxon>Chromadorea</taxon>
        <taxon>Rhabditida</taxon>
        <taxon>Rhabditina</taxon>
        <taxon>Rhabditomorpha</taxon>
        <taxon>Rhabditoidea</taxon>
        <taxon>Rhabditidae</taxon>
        <taxon>Mesorhabditinae</taxon>
        <taxon>Mesorhabditis</taxon>
    </lineage>
</organism>
<evidence type="ECO:0000313" key="3">
    <source>
        <dbReference type="WBParaSite" id="MBELARI_LOCUS14632"/>
    </source>
</evidence>
<dbReference type="SUPFAM" id="SSF53474">
    <property type="entry name" value="alpha/beta-Hydrolases"/>
    <property type="match status" value="1"/>
</dbReference>
<protein>
    <recommendedName>
        <fullName evidence="1">Fungal lipase-type domain-containing protein</fullName>
    </recommendedName>
</protein>
<dbReference type="Gene3D" id="3.40.50.1820">
    <property type="entry name" value="alpha/beta hydrolase"/>
    <property type="match status" value="1"/>
</dbReference>
<evidence type="ECO:0000259" key="1">
    <source>
        <dbReference type="Pfam" id="PF01764"/>
    </source>
</evidence>
<accession>A0AAF3EKS1</accession>
<dbReference type="InterPro" id="IPR029058">
    <property type="entry name" value="AB_hydrolase_fold"/>
</dbReference>
<dbReference type="Pfam" id="PF01764">
    <property type="entry name" value="Lipase_3"/>
    <property type="match status" value="1"/>
</dbReference>
<dbReference type="InterPro" id="IPR002921">
    <property type="entry name" value="Fungal_lipase-type"/>
</dbReference>
<feature type="domain" description="Fungal lipase-type" evidence="1">
    <location>
        <begin position="76"/>
        <end position="211"/>
    </location>
</feature>
<dbReference type="Proteomes" id="UP000887575">
    <property type="component" value="Unassembled WGS sequence"/>
</dbReference>
<proteinExistence type="predicted"/>
<dbReference type="WBParaSite" id="MBELARI_LOCUS14632">
    <property type="protein sequence ID" value="MBELARI_LOCUS14632"/>
    <property type="gene ID" value="MBELARI_LOCUS14632"/>
</dbReference>